<keyword evidence="3" id="KW-1185">Reference proteome</keyword>
<name>A0A6J2YX62_SITOR</name>
<dbReference type="Gene3D" id="3.30.40.10">
    <property type="entry name" value="Zinc/RING finger domain, C3HC4 (zinc finger)"/>
    <property type="match status" value="1"/>
</dbReference>
<dbReference type="SUPFAM" id="SSF57903">
    <property type="entry name" value="FYVE/PHD zinc finger"/>
    <property type="match status" value="1"/>
</dbReference>
<feature type="compositionally biased region" description="Polar residues" evidence="2">
    <location>
        <begin position="112"/>
        <end position="121"/>
    </location>
</feature>
<evidence type="ECO:0000313" key="4">
    <source>
        <dbReference type="RefSeq" id="XP_030767786.1"/>
    </source>
</evidence>
<dbReference type="Proteomes" id="UP000504635">
    <property type="component" value="Unplaced"/>
</dbReference>
<keyword evidence="1" id="KW-0175">Coiled coil</keyword>
<organism evidence="3 4">
    <name type="scientific">Sitophilus oryzae</name>
    <name type="common">Rice weevil</name>
    <name type="synonym">Curculio oryzae</name>
    <dbReference type="NCBI Taxonomy" id="7048"/>
    <lineage>
        <taxon>Eukaryota</taxon>
        <taxon>Metazoa</taxon>
        <taxon>Ecdysozoa</taxon>
        <taxon>Arthropoda</taxon>
        <taxon>Hexapoda</taxon>
        <taxon>Insecta</taxon>
        <taxon>Pterygota</taxon>
        <taxon>Neoptera</taxon>
        <taxon>Endopterygota</taxon>
        <taxon>Coleoptera</taxon>
        <taxon>Polyphaga</taxon>
        <taxon>Cucujiformia</taxon>
        <taxon>Curculionidae</taxon>
        <taxon>Dryophthorinae</taxon>
        <taxon>Sitophilus</taxon>
    </lineage>
</organism>
<dbReference type="GeneID" id="115891474"/>
<accession>A0A6J2YX62</accession>
<feature type="region of interest" description="Disordered" evidence="2">
    <location>
        <begin position="327"/>
        <end position="347"/>
    </location>
</feature>
<gene>
    <name evidence="4" type="primary">LOC115891474</name>
</gene>
<dbReference type="InterPro" id="IPR013083">
    <property type="entry name" value="Znf_RING/FYVE/PHD"/>
</dbReference>
<feature type="region of interest" description="Disordered" evidence="2">
    <location>
        <begin position="194"/>
        <end position="235"/>
    </location>
</feature>
<evidence type="ECO:0000313" key="3">
    <source>
        <dbReference type="Proteomes" id="UP000504635"/>
    </source>
</evidence>
<dbReference type="PANTHER" id="PTHR24102:SF28">
    <property type="entry name" value="PHD-TYPE DOMAIN-CONTAINING PROTEIN"/>
    <property type="match status" value="1"/>
</dbReference>
<evidence type="ECO:0000256" key="2">
    <source>
        <dbReference type="SAM" id="MobiDB-lite"/>
    </source>
</evidence>
<dbReference type="OrthoDB" id="336088at2759"/>
<dbReference type="PANTHER" id="PTHR24102">
    <property type="entry name" value="PHD FINGER PROTEIN"/>
    <property type="match status" value="1"/>
</dbReference>
<evidence type="ECO:0000256" key="1">
    <source>
        <dbReference type="SAM" id="Coils"/>
    </source>
</evidence>
<dbReference type="InParanoid" id="A0A6J2YX62"/>
<reference evidence="4" key="1">
    <citation type="submission" date="2025-08" db="UniProtKB">
        <authorList>
            <consortium name="RefSeq"/>
        </authorList>
    </citation>
    <scope>IDENTIFICATION</scope>
    <source>
        <tissue evidence="4">Gonads</tissue>
    </source>
</reference>
<proteinExistence type="predicted"/>
<sequence length="429" mass="49339">MNGLEITKELKNDIEINQIQLQNAIRNHQELIVKLKDCSDKNEIIQKIKTVEEDIIQIGFEQKKLLDRLREEYKAYQKSLKQNTIKSAIEEKRFILTSALNRARKQHFLPRNHSSPLNSFSDDSDQRKSPQFGSEIRPVDPHELSQSSFLGYFRLATHEVYREMQKKRAERKRRSTANPQFLYGNKGWDFLGPPAKKKRSHFLAHPPSPPNTRGRKRQEMQRSKSKSPPSSFSNNSVAIERFTNGNQPSQKSDIKSAFPSIPNLPSGLIIERVSPGRSSPDTKQCIMCKQPGALSICEQCTNGFHISCHNRPFAKTPRECPKCLSKETRRSGSAYHNPSSGPSFMRQRSVDLTEKINLKHELEEQHQNLVAELTQLQNRHSELTISLKNQESEQDDIILNHNVTKTKVNQILKFIEIVKNMPVQEKNNS</sequence>
<dbReference type="AlphaFoldDB" id="A0A6J2YX62"/>
<feature type="coiled-coil region" evidence="1">
    <location>
        <begin position="352"/>
        <end position="393"/>
    </location>
</feature>
<feature type="region of interest" description="Disordered" evidence="2">
    <location>
        <begin position="106"/>
        <end position="140"/>
    </location>
</feature>
<dbReference type="KEGG" id="soy:115891474"/>
<feature type="compositionally biased region" description="Low complexity" evidence="2">
    <location>
        <begin position="226"/>
        <end position="235"/>
    </location>
</feature>
<dbReference type="RefSeq" id="XP_030767786.1">
    <property type="nucleotide sequence ID" value="XM_030911926.1"/>
</dbReference>
<dbReference type="InterPro" id="IPR011011">
    <property type="entry name" value="Znf_FYVE_PHD"/>
</dbReference>
<protein>
    <submittedName>
        <fullName evidence="4">PHD finger protein 21A</fullName>
    </submittedName>
</protein>
<dbReference type="CTD" id="32055"/>